<comment type="caution">
    <text evidence="1">The sequence shown here is derived from an EMBL/GenBank/DDBJ whole genome shotgun (WGS) entry which is preliminary data.</text>
</comment>
<name>A0A9N8ZD91_FUNMO</name>
<gene>
    <name evidence="1" type="ORF">FMOSSE_LOCUS3263</name>
</gene>
<keyword evidence="2" id="KW-1185">Reference proteome</keyword>
<protein>
    <submittedName>
        <fullName evidence="1">16152_t:CDS:1</fullName>
    </submittedName>
</protein>
<organism evidence="1 2">
    <name type="scientific">Funneliformis mosseae</name>
    <name type="common">Endomycorrhizal fungus</name>
    <name type="synonym">Glomus mosseae</name>
    <dbReference type="NCBI Taxonomy" id="27381"/>
    <lineage>
        <taxon>Eukaryota</taxon>
        <taxon>Fungi</taxon>
        <taxon>Fungi incertae sedis</taxon>
        <taxon>Mucoromycota</taxon>
        <taxon>Glomeromycotina</taxon>
        <taxon>Glomeromycetes</taxon>
        <taxon>Glomerales</taxon>
        <taxon>Glomeraceae</taxon>
        <taxon>Funneliformis</taxon>
    </lineage>
</organism>
<proteinExistence type="predicted"/>
<dbReference type="Proteomes" id="UP000789375">
    <property type="component" value="Unassembled WGS sequence"/>
</dbReference>
<evidence type="ECO:0000313" key="1">
    <source>
        <dbReference type="EMBL" id="CAG8485785.1"/>
    </source>
</evidence>
<dbReference type="AlphaFoldDB" id="A0A9N8ZD91"/>
<accession>A0A9N8ZD91</accession>
<sequence length="618" mass="71070">MRSGFLDVLKRLKKKTKMYFSKKEEKAWQIKKFAIPRIIPRISNSWKKWTCSALQFAELDNQVKFTASNIHIIATAQKLPDQLEFRNPHPLLIGSGSIWDFQASNALRGKLKEAIHDQYKFWKVEQREKTKIPEYFILAGAGEVMPTYKIALKDALVFNLSFENGTKLIRGEEDISSNAIGNRMLFQLLKQTNETWNDFKNRYDVTPEDVLRKIAKHRTQEVKDLNVIIILDDCISSLGILSLFGPFVVVCCTVTISMHIHDFLASSAQKRIFLPVTSLQPPKINNIPVFNDSPIMDMLIDDMGGHGRALEALGEAFEDKDLSKINFIDLINNVRLNLTYNYSGWLAKTAYLRPILRIILAHISVNKNQTILGLDGEKIKIDDVIQFGLVRFESFDPDRVVGYLSCPYIWLWIMAHAYHENINDPLLRNWDFAYYNEVLNEAGDPNIPPGCQYWQHFEYLVAQFRSLKSNIYDYDQRVDLSVIHNGATHNFSQVSISNRQLTLSKSVERVSTKSEDYRNQDTTILCTSIQIIERTSISQKNFEEEYIKATSSGDIFIFYTSAFSQQLELQPMSAKRNWKEYFSPFAGRCYNYAMGPPDINKATFTQLTGIEGIAKKTC</sequence>
<dbReference type="EMBL" id="CAJVPP010000472">
    <property type="protein sequence ID" value="CAG8485785.1"/>
    <property type="molecule type" value="Genomic_DNA"/>
</dbReference>
<evidence type="ECO:0000313" key="2">
    <source>
        <dbReference type="Proteomes" id="UP000789375"/>
    </source>
</evidence>
<reference evidence="1" key="1">
    <citation type="submission" date="2021-06" db="EMBL/GenBank/DDBJ databases">
        <authorList>
            <person name="Kallberg Y."/>
            <person name="Tangrot J."/>
            <person name="Rosling A."/>
        </authorList>
    </citation>
    <scope>NUCLEOTIDE SEQUENCE</scope>
    <source>
        <strain evidence="1">87-6 pot B 2015</strain>
    </source>
</reference>